<dbReference type="InterPro" id="IPR000792">
    <property type="entry name" value="Tscrpt_reg_LuxR_C"/>
</dbReference>
<dbReference type="InterPro" id="IPR039420">
    <property type="entry name" value="WalR-like"/>
</dbReference>
<protein>
    <submittedName>
        <fullName evidence="6">Response regulator containing a CheY-like receiver domain and an HTH DNA-binding domain</fullName>
    </submittedName>
</protein>
<evidence type="ECO:0000256" key="1">
    <source>
        <dbReference type="ARBA" id="ARBA00023015"/>
    </source>
</evidence>
<sequence>MSSPTLPSPALSTPSPSTRRPSAPTLTRMAVVPPVSVAGAVRDRVDVALAHAAREVCVSVSPEAASGRLARPRQVHSANLRRGVRYRVLLPERTLTSIEGRRLAGAWACDGVELRTASEVPLSALLIDGTAAVLPGTGGESANGATLFTLPSVVDTTVELFERVWASTAPLRRAGTEAGELTMREHEILVLLAAGRTDESVAALLGVSVRTVRRLVAGLMEQLGARSRFEAGVKAARRGWLGS</sequence>
<dbReference type="EMBL" id="CM001440">
    <property type="protein sequence ID" value="EHR62020.1"/>
    <property type="molecule type" value="Genomic_DNA"/>
</dbReference>
<dbReference type="HOGENOM" id="CLU_077128_1_0_11"/>
<dbReference type="Gene3D" id="1.10.10.10">
    <property type="entry name" value="Winged helix-like DNA-binding domain superfamily/Winged helix DNA-binding domain"/>
    <property type="match status" value="1"/>
</dbReference>
<dbReference type="InterPro" id="IPR016032">
    <property type="entry name" value="Sig_transdc_resp-reg_C-effctor"/>
</dbReference>
<evidence type="ECO:0000313" key="6">
    <source>
        <dbReference type="EMBL" id="EHR62020.1"/>
    </source>
</evidence>
<keyword evidence="3" id="KW-0804">Transcription</keyword>
<keyword evidence="2 6" id="KW-0238">DNA-binding</keyword>
<feature type="domain" description="HTH luxR-type" evidence="5">
    <location>
        <begin position="174"/>
        <end position="239"/>
    </location>
</feature>
<dbReference type="Pfam" id="PF00196">
    <property type="entry name" value="GerE"/>
    <property type="match status" value="1"/>
</dbReference>
<accession>H5XLX8</accession>
<dbReference type="PRINTS" id="PR00038">
    <property type="entry name" value="HTHLUXR"/>
</dbReference>
<evidence type="ECO:0000256" key="3">
    <source>
        <dbReference type="ARBA" id="ARBA00023163"/>
    </source>
</evidence>
<dbReference type="PROSITE" id="PS50043">
    <property type="entry name" value="HTH_LUXR_2"/>
    <property type="match status" value="1"/>
</dbReference>
<dbReference type="GO" id="GO:0006355">
    <property type="term" value="P:regulation of DNA-templated transcription"/>
    <property type="evidence" value="ECO:0007669"/>
    <property type="project" value="InterPro"/>
</dbReference>
<dbReference type="SMART" id="SM00421">
    <property type="entry name" value="HTH_LUXR"/>
    <property type="match status" value="1"/>
</dbReference>
<dbReference type="SUPFAM" id="SSF46894">
    <property type="entry name" value="C-terminal effector domain of the bipartite response regulators"/>
    <property type="match status" value="1"/>
</dbReference>
<dbReference type="eggNOG" id="COG2197">
    <property type="taxonomic scope" value="Bacteria"/>
</dbReference>
<dbReference type="GO" id="GO:0003677">
    <property type="term" value="F:DNA binding"/>
    <property type="evidence" value="ECO:0007669"/>
    <property type="project" value="UniProtKB-KW"/>
</dbReference>
<reference evidence="6 7" key="1">
    <citation type="submission" date="2011-11" db="EMBL/GenBank/DDBJ databases">
        <title>The Noncontiguous Finished sequence of Saccharomonospora cyanea NA-134.</title>
        <authorList>
            <consortium name="US DOE Joint Genome Institute"/>
            <person name="Lucas S."/>
            <person name="Han J."/>
            <person name="Lapidus A."/>
            <person name="Cheng J.-F."/>
            <person name="Goodwin L."/>
            <person name="Pitluck S."/>
            <person name="Peters L."/>
            <person name="Ovchinnikova G."/>
            <person name="Lu M."/>
            <person name="Detter J.C."/>
            <person name="Han C."/>
            <person name="Tapia R."/>
            <person name="Land M."/>
            <person name="Hauser L."/>
            <person name="Kyrpides N."/>
            <person name="Ivanova N."/>
            <person name="Pagani I."/>
            <person name="Brambilla E.-M."/>
            <person name="Klenk H.-P."/>
            <person name="Woyke T."/>
        </authorList>
    </citation>
    <scope>NUCLEOTIDE SEQUENCE [LARGE SCALE GENOMIC DNA]</scope>
    <source>
        <strain evidence="6 7">NA-134</strain>
    </source>
</reference>
<dbReference type="Proteomes" id="UP000002791">
    <property type="component" value="Chromosome"/>
</dbReference>
<dbReference type="STRING" id="882082.SaccyDRAFT_3184"/>
<dbReference type="PANTHER" id="PTHR43214">
    <property type="entry name" value="TWO-COMPONENT RESPONSE REGULATOR"/>
    <property type="match status" value="1"/>
</dbReference>
<dbReference type="InterPro" id="IPR036388">
    <property type="entry name" value="WH-like_DNA-bd_sf"/>
</dbReference>
<dbReference type="OrthoDB" id="4266042at2"/>
<evidence type="ECO:0000259" key="5">
    <source>
        <dbReference type="PROSITE" id="PS50043"/>
    </source>
</evidence>
<keyword evidence="1" id="KW-0805">Transcription regulation</keyword>
<proteinExistence type="predicted"/>
<feature type="region of interest" description="Disordered" evidence="4">
    <location>
        <begin position="1"/>
        <end position="23"/>
    </location>
</feature>
<dbReference type="RefSeq" id="WP_005457498.1">
    <property type="nucleotide sequence ID" value="NZ_CM001440.1"/>
</dbReference>
<dbReference type="PANTHER" id="PTHR43214:SF24">
    <property type="entry name" value="TRANSCRIPTIONAL REGULATORY PROTEIN NARL-RELATED"/>
    <property type="match status" value="1"/>
</dbReference>
<dbReference type="AlphaFoldDB" id="H5XLX8"/>
<name>H5XLX8_9PSEU</name>
<keyword evidence="7" id="KW-1185">Reference proteome</keyword>
<organism evidence="6 7">
    <name type="scientific">Saccharomonospora cyanea NA-134</name>
    <dbReference type="NCBI Taxonomy" id="882082"/>
    <lineage>
        <taxon>Bacteria</taxon>
        <taxon>Bacillati</taxon>
        <taxon>Actinomycetota</taxon>
        <taxon>Actinomycetes</taxon>
        <taxon>Pseudonocardiales</taxon>
        <taxon>Pseudonocardiaceae</taxon>
        <taxon>Saccharomonospora</taxon>
    </lineage>
</organism>
<evidence type="ECO:0000256" key="2">
    <source>
        <dbReference type="ARBA" id="ARBA00023125"/>
    </source>
</evidence>
<evidence type="ECO:0000256" key="4">
    <source>
        <dbReference type="SAM" id="MobiDB-lite"/>
    </source>
</evidence>
<gene>
    <name evidence="6" type="ORF">SaccyDRAFT_3184</name>
</gene>
<dbReference type="CDD" id="cd06170">
    <property type="entry name" value="LuxR_C_like"/>
    <property type="match status" value="1"/>
</dbReference>
<evidence type="ECO:0000313" key="7">
    <source>
        <dbReference type="Proteomes" id="UP000002791"/>
    </source>
</evidence>